<dbReference type="STRING" id="188477.A0A3S1BJZ5"/>
<comment type="subcellular location">
    <subcellularLocation>
        <location evidence="1">Nucleus</location>
    </subcellularLocation>
</comment>
<dbReference type="InterPro" id="IPR004826">
    <property type="entry name" value="bZIP_Maf"/>
</dbReference>
<evidence type="ECO:0000313" key="11">
    <source>
        <dbReference type="Proteomes" id="UP000271974"/>
    </source>
</evidence>
<dbReference type="InterPro" id="IPR004827">
    <property type="entry name" value="bZIP"/>
</dbReference>
<keyword evidence="8" id="KW-0175">Coiled coil</keyword>
<keyword evidence="6" id="KW-0804">Transcription</keyword>
<organism evidence="10 11">
    <name type="scientific">Elysia chlorotica</name>
    <name type="common">Eastern emerald elysia</name>
    <name type="synonym">Sea slug</name>
    <dbReference type="NCBI Taxonomy" id="188477"/>
    <lineage>
        <taxon>Eukaryota</taxon>
        <taxon>Metazoa</taxon>
        <taxon>Spiralia</taxon>
        <taxon>Lophotrochozoa</taxon>
        <taxon>Mollusca</taxon>
        <taxon>Gastropoda</taxon>
        <taxon>Heterobranchia</taxon>
        <taxon>Euthyneura</taxon>
        <taxon>Panpulmonata</taxon>
        <taxon>Sacoglossa</taxon>
        <taxon>Placobranchoidea</taxon>
        <taxon>Plakobranchidae</taxon>
        <taxon>Elysia</taxon>
    </lineage>
</organism>
<reference evidence="10 11" key="1">
    <citation type="submission" date="2019-01" db="EMBL/GenBank/DDBJ databases">
        <title>A draft genome assembly of the solar-powered sea slug Elysia chlorotica.</title>
        <authorList>
            <person name="Cai H."/>
            <person name="Li Q."/>
            <person name="Fang X."/>
            <person name="Li J."/>
            <person name="Curtis N.E."/>
            <person name="Altenburger A."/>
            <person name="Shibata T."/>
            <person name="Feng M."/>
            <person name="Maeda T."/>
            <person name="Schwartz J.A."/>
            <person name="Shigenobu S."/>
            <person name="Lundholm N."/>
            <person name="Nishiyama T."/>
            <person name="Yang H."/>
            <person name="Hasebe M."/>
            <person name="Li S."/>
            <person name="Pierce S.K."/>
            <person name="Wang J."/>
        </authorList>
    </citation>
    <scope>NUCLEOTIDE SEQUENCE [LARGE SCALE GENOMIC DNA]</scope>
    <source>
        <strain evidence="10">EC2010</strain>
        <tissue evidence="10">Whole organism of an adult</tissue>
    </source>
</reference>
<dbReference type="FunFam" id="1.20.5.170:FF:000011">
    <property type="entry name" value="Transcription factor MafG, putative"/>
    <property type="match status" value="1"/>
</dbReference>
<comment type="caution">
    <text evidence="10">The sequence shown here is derived from an EMBL/GenBank/DDBJ whole genome shotgun (WGS) entry which is preliminary data.</text>
</comment>
<dbReference type="PANTHER" id="PTHR10129:SF48">
    <property type="entry name" value="MAF-S, ISOFORM B"/>
    <property type="match status" value="1"/>
</dbReference>
<dbReference type="Proteomes" id="UP000271974">
    <property type="component" value="Unassembled WGS sequence"/>
</dbReference>
<dbReference type="GO" id="GO:0000978">
    <property type="term" value="F:RNA polymerase II cis-regulatory region sequence-specific DNA binding"/>
    <property type="evidence" value="ECO:0007669"/>
    <property type="project" value="TreeGrafter"/>
</dbReference>
<name>A0A3S1BJZ5_ELYCH</name>
<dbReference type="GO" id="GO:0005634">
    <property type="term" value="C:nucleus"/>
    <property type="evidence" value="ECO:0007669"/>
    <property type="project" value="UniProtKB-SubCell"/>
</dbReference>
<dbReference type="EMBL" id="RQTK01000281">
    <property type="protein sequence ID" value="RUS82566.1"/>
    <property type="molecule type" value="Genomic_DNA"/>
</dbReference>
<evidence type="ECO:0000313" key="10">
    <source>
        <dbReference type="EMBL" id="RUS82566.1"/>
    </source>
</evidence>
<feature type="domain" description="BZIP" evidence="9">
    <location>
        <begin position="64"/>
        <end position="127"/>
    </location>
</feature>
<keyword evidence="4" id="KW-0805">Transcription regulation</keyword>
<dbReference type="PROSITE" id="PS50217">
    <property type="entry name" value="BZIP"/>
    <property type="match status" value="1"/>
</dbReference>
<dbReference type="SUPFAM" id="SSF47454">
    <property type="entry name" value="A DNA-binding domain in eukaryotic transcription factors"/>
    <property type="match status" value="1"/>
</dbReference>
<evidence type="ECO:0000259" key="9">
    <source>
        <dbReference type="PROSITE" id="PS50217"/>
    </source>
</evidence>
<dbReference type="InterPro" id="IPR046347">
    <property type="entry name" value="bZIP_sf"/>
</dbReference>
<evidence type="ECO:0000256" key="5">
    <source>
        <dbReference type="ARBA" id="ARBA00023125"/>
    </source>
</evidence>
<evidence type="ECO:0000256" key="1">
    <source>
        <dbReference type="ARBA" id="ARBA00004123"/>
    </source>
</evidence>
<keyword evidence="11" id="KW-1185">Reference proteome</keyword>
<dbReference type="SMART" id="SM00338">
    <property type="entry name" value="BRLZ"/>
    <property type="match status" value="1"/>
</dbReference>
<keyword evidence="7" id="KW-0539">Nucleus</keyword>
<evidence type="ECO:0000256" key="4">
    <source>
        <dbReference type="ARBA" id="ARBA00023015"/>
    </source>
</evidence>
<protein>
    <recommendedName>
        <fullName evidence="9">BZIP domain-containing protein</fullName>
    </recommendedName>
</protein>
<accession>A0A3S1BJZ5</accession>
<sequence>MSKKIFLSQVKSEEMSAAAAAQARSVSPPLTPNHMSISDDELISLSVKELNRLLKPLSREEVIKLKQRRRTLKNRGYAANCREKRISQKEELETEKDKLRSEVDRLQRENNVVKMELNALRNKCEALEHFARRNDIHILTQPRVVSPIHGSLVVKAEPGLPRSTVS</sequence>
<dbReference type="CDD" id="cd14717">
    <property type="entry name" value="bZIP_Maf_small"/>
    <property type="match status" value="1"/>
</dbReference>
<dbReference type="GO" id="GO:0000981">
    <property type="term" value="F:DNA-binding transcription factor activity, RNA polymerase II-specific"/>
    <property type="evidence" value="ECO:0007669"/>
    <property type="project" value="TreeGrafter"/>
</dbReference>
<evidence type="ECO:0000256" key="2">
    <source>
        <dbReference type="ARBA" id="ARBA00008500"/>
    </source>
</evidence>
<dbReference type="PANTHER" id="PTHR10129">
    <property type="entry name" value="TRANSCRIPTION FACTOR MAF"/>
    <property type="match status" value="1"/>
</dbReference>
<comment type="similarity">
    <text evidence="2">Belongs to the bZIP family. Maf subfamily.</text>
</comment>
<gene>
    <name evidence="10" type="ORF">EGW08_009696</name>
</gene>
<proteinExistence type="inferred from homology"/>
<keyword evidence="3" id="KW-0678">Repressor</keyword>
<dbReference type="AlphaFoldDB" id="A0A3S1BJZ5"/>
<dbReference type="SUPFAM" id="SSF57959">
    <property type="entry name" value="Leucine zipper domain"/>
    <property type="match status" value="1"/>
</dbReference>
<evidence type="ECO:0000256" key="3">
    <source>
        <dbReference type="ARBA" id="ARBA00022491"/>
    </source>
</evidence>
<dbReference type="Gene3D" id="1.20.5.170">
    <property type="match status" value="1"/>
</dbReference>
<dbReference type="InterPro" id="IPR024874">
    <property type="entry name" value="Transcription_factor_Maf_fam"/>
</dbReference>
<evidence type="ECO:0000256" key="6">
    <source>
        <dbReference type="ARBA" id="ARBA00023163"/>
    </source>
</evidence>
<evidence type="ECO:0000256" key="8">
    <source>
        <dbReference type="SAM" id="Coils"/>
    </source>
</evidence>
<dbReference type="OrthoDB" id="5974330at2759"/>
<evidence type="ECO:0000256" key="7">
    <source>
        <dbReference type="ARBA" id="ARBA00023242"/>
    </source>
</evidence>
<dbReference type="Pfam" id="PF03131">
    <property type="entry name" value="bZIP_Maf"/>
    <property type="match status" value="1"/>
</dbReference>
<feature type="coiled-coil region" evidence="8">
    <location>
        <begin position="82"/>
        <end position="123"/>
    </location>
</feature>
<keyword evidence="5" id="KW-0238">DNA-binding</keyword>
<dbReference type="InterPro" id="IPR008917">
    <property type="entry name" value="TF_DNA-bd_sf"/>
</dbReference>